<dbReference type="InterPro" id="IPR001623">
    <property type="entry name" value="DnaJ_domain"/>
</dbReference>
<evidence type="ECO:0000256" key="2">
    <source>
        <dbReference type="SAM" id="MobiDB-lite"/>
    </source>
</evidence>
<accession>A0AAU8JKM7</accession>
<dbReference type="PROSITE" id="PS50005">
    <property type="entry name" value="TPR"/>
    <property type="match status" value="2"/>
</dbReference>
<proteinExistence type="predicted"/>
<dbReference type="InterPro" id="IPR036869">
    <property type="entry name" value="J_dom_sf"/>
</dbReference>
<dbReference type="SMART" id="SM00271">
    <property type="entry name" value="DnaJ"/>
    <property type="match status" value="1"/>
</dbReference>
<evidence type="ECO:0000256" key="1">
    <source>
        <dbReference type="PROSITE-ProRule" id="PRU00339"/>
    </source>
</evidence>
<dbReference type="EMBL" id="CP159837">
    <property type="protein sequence ID" value="XCM39359.1"/>
    <property type="molecule type" value="Genomic_DNA"/>
</dbReference>
<reference evidence="4" key="1">
    <citation type="submission" date="2024-07" db="EMBL/GenBank/DDBJ databases">
        <authorList>
            <person name="Kim Y.J."/>
            <person name="Jeong J.Y."/>
        </authorList>
    </citation>
    <scope>NUCLEOTIDE SEQUENCE</scope>
    <source>
        <strain evidence="4">GIHE-MW2</strain>
    </source>
</reference>
<dbReference type="Pfam" id="PF14559">
    <property type="entry name" value="TPR_19"/>
    <property type="match status" value="1"/>
</dbReference>
<name>A0AAU8JKM7_9CYAN</name>
<feature type="compositionally biased region" description="Low complexity" evidence="2">
    <location>
        <begin position="170"/>
        <end position="187"/>
    </location>
</feature>
<feature type="region of interest" description="Disordered" evidence="2">
    <location>
        <begin position="283"/>
        <end position="322"/>
    </location>
</feature>
<evidence type="ECO:0000259" key="3">
    <source>
        <dbReference type="PROSITE" id="PS50076"/>
    </source>
</evidence>
<sequence length="322" mass="35509">MSFKITQGLFQFDFTDHYAVLGVPVDAQPNPIRKRYMQIARRLHPDSCKAETPEDQKLASDLLAKLVSPAYNQLTKDRDRAEYTVILKTMAKRLVQEKDQLKINSESAKKLLTSQNFDEDYKKALEELANQEYESFSKTLEMIGQISELNLVYLLRKQSSGQSLTGSPLAAKPAPKAATPTTPTVTPTAAAVTPVEEKKPAAPSVAKSASKIDKLYDRAGEFMKLENFTEAVVQLKEAIKLEPKNSKCHALLGMVYLKQNQASMAKVHIGQALKLNPQEPVALKAKKELEKPADQSSGKSKDKAGKQDNSGGGLFGLFGKKK</sequence>
<dbReference type="AlphaFoldDB" id="A0AAU8JKM7"/>
<dbReference type="SUPFAM" id="SSF46565">
    <property type="entry name" value="Chaperone J-domain"/>
    <property type="match status" value="1"/>
</dbReference>
<dbReference type="SMART" id="SM00028">
    <property type="entry name" value="TPR"/>
    <property type="match status" value="2"/>
</dbReference>
<dbReference type="InterPro" id="IPR011990">
    <property type="entry name" value="TPR-like_helical_dom_sf"/>
</dbReference>
<dbReference type="Pfam" id="PF00226">
    <property type="entry name" value="DnaJ"/>
    <property type="match status" value="1"/>
</dbReference>
<feature type="region of interest" description="Disordered" evidence="2">
    <location>
        <begin position="164"/>
        <end position="187"/>
    </location>
</feature>
<dbReference type="RefSeq" id="WP_054468647.1">
    <property type="nucleotide sequence ID" value="NZ_CP159837.1"/>
</dbReference>
<organism evidence="4">
    <name type="scientific">Planktothricoides raciborskii GIHE-MW2</name>
    <dbReference type="NCBI Taxonomy" id="2792601"/>
    <lineage>
        <taxon>Bacteria</taxon>
        <taxon>Bacillati</taxon>
        <taxon>Cyanobacteriota</taxon>
        <taxon>Cyanophyceae</taxon>
        <taxon>Oscillatoriophycideae</taxon>
        <taxon>Oscillatoriales</taxon>
        <taxon>Oscillatoriaceae</taxon>
        <taxon>Planktothricoides</taxon>
    </lineage>
</organism>
<feature type="repeat" description="TPR" evidence="1">
    <location>
        <begin position="246"/>
        <end position="279"/>
    </location>
</feature>
<evidence type="ECO:0000313" key="4">
    <source>
        <dbReference type="EMBL" id="XCM39359.1"/>
    </source>
</evidence>
<dbReference type="InterPro" id="IPR019734">
    <property type="entry name" value="TPR_rpt"/>
</dbReference>
<dbReference type="Gene3D" id="1.25.40.10">
    <property type="entry name" value="Tetratricopeptide repeat domain"/>
    <property type="match status" value="1"/>
</dbReference>
<dbReference type="SUPFAM" id="SSF48452">
    <property type="entry name" value="TPR-like"/>
    <property type="match status" value="1"/>
</dbReference>
<dbReference type="PROSITE" id="PS50076">
    <property type="entry name" value="DNAJ_2"/>
    <property type="match status" value="1"/>
</dbReference>
<protein>
    <submittedName>
        <fullName evidence="4">DnaJ domain-containing protein</fullName>
    </submittedName>
</protein>
<dbReference type="Gene3D" id="1.10.287.110">
    <property type="entry name" value="DnaJ domain"/>
    <property type="match status" value="1"/>
</dbReference>
<gene>
    <name evidence="4" type="ORF">ABWT76_002281</name>
</gene>
<feature type="domain" description="J" evidence="3">
    <location>
        <begin position="16"/>
        <end position="87"/>
    </location>
</feature>
<feature type="compositionally biased region" description="Basic and acidic residues" evidence="2">
    <location>
        <begin position="285"/>
        <end position="306"/>
    </location>
</feature>
<dbReference type="CDD" id="cd06257">
    <property type="entry name" value="DnaJ"/>
    <property type="match status" value="1"/>
</dbReference>
<keyword evidence="1" id="KW-0802">TPR repeat</keyword>
<feature type="repeat" description="TPR" evidence="1">
    <location>
        <begin position="212"/>
        <end position="245"/>
    </location>
</feature>